<feature type="transmembrane region" description="Helical" evidence="6">
    <location>
        <begin position="275"/>
        <end position="294"/>
    </location>
</feature>
<dbReference type="OrthoDB" id="2111636at2"/>
<accession>A0A1I4J2T1</accession>
<sequence length="353" mass="39691">MNYLVQKFKIVFLLLRKDLKESLQNRTALIVIFLPLFASLMFSVVNSQQLVRDFEIGITGQKSSSLQQFVADNYSNIKFKNYRQFTAGKRDAAAGKIDALIVYEQGQTNSNDHYQIYLDSRDTINFFILKENITDLLQQYYKLDNQLNLEFAPVTEFDSVSSILPIWITVTITMIGLMLISGSLAEEKDNKTLAALLVTRVNIWQLIAAKSLLAVILSLITAFLMGLLNNLLAVGFASILLFILTVFLAALTFSALGLLIAFISGSQAATRSISTIIYFPIIFPALIADLSPLTQKLASFFPSYYLYQALDKLLVYRGNQFAVLGPLVSLSLFALLFYFIIYFYLRKADTIAD</sequence>
<dbReference type="Proteomes" id="UP000199006">
    <property type="component" value="Unassembled WGS sequence"/>
</dbReference>
<protein>
    <submittedName>
        <fullName evidence="8">ABC-2 type transport system permease protein</fullName>
    </submittedName>
</protein>
<feature type="transmembrane region" description="Helical" evidence="6">
    <location>
        <begin position="206"/>
        <end position="228"/>
    </location>
</feature>
<comment type="subcellular location">
    <subcellularLocation>
        <location evidence="1">Cell membrane</location>
        <topology evidence="1">Multi-pass membrane protein</topology>
    </subcellularLocation>
</comment>
<reference evidence="8 9" key="1">
    <citation type="submission" date="2016-10" db="EMBL/GenBank/DDBJ databases">
        <authorList>
            <person name="de Groot N.N."/>
        </authorList>
    </citation>
    <scope>NUCLEOTIDE SEQUENCE [LARGE SCALE GENOMIC DNA]</scope>
    <source>
        <strain evidence="8 9">ATCC 51327</strain>
    </source>
</reference>
<keyword evidence="4 6" id="KW-1133">Transmembrane helix</keyword>
<evidence type="ECO:0000256" key="5">
    <source>
        <dbReference type="ARBA" id="ARBA00023136"/>
    </source>
</evidence>
<dbReference type="GO" id="GO:0005886">
    <property type="term" value="C:plasma membrane"/>
    <property type="evidence" value="ECO:0007669"/>
    <property type="project" value="UniProtKB-SubCell"/>
</dbReference>
<dbReference type="InterPro" id="IPR051449">
    <property type="entry name" value="ABC-2_transporter_component"/>
</dbReference>
<evidence type="ECO:0000256" key="6">
    <source>
        <dbReference type="SAM" id="Phobius"/>
    </source>
</evidence>
<keyword evidence="3 6" id="KW-0812">Transmembrane</keyword>
<dbReference type="AlphaFoldDB" id="A0A1I4J2T1"/>
<keyword evidence="2" id="KW-1003">Cell membrane</keyword>
<keyword evidence="9" id="KW-1185">Reference proteome</keyword>
<evidence type="ECO:0000256" key="1">
    <source>
        <dbReference type="ARBA" id="ARBA00004651"/>
    </source>
</evidence>
<evidence type="ECO:0000313" key="8">
    <source>
        <dbReference type="EMBL" id="SFL60948.1"/>
    </source>
</evidence>
<dbReference type="PANTHER" id="PTHR30294">
    <property type="entry name" value="MEMBRANE COMPONENT OF ABC TRANSPORTER YHHJ-RELATED"/>
    <property type="match status" value="1"/>
</dbReference>
<evidence type="ECO:0000259" key="7">
    <source>
        <dbReference type="Pfam" id="PF12698"/>
    </source>
</evidence>
<evidence type="ECO:0000313" key="9">
    <source>
        <dbReference type="Proteomes" id="UP000199006"/>
    </source>
</evidence>
<name>A0A1I4J2T1_9FIRM</name>
<feature type="transmembrane region" description="Helical" evidence="6">
    <location>
        <begin position="234"/>
        <end position="263"/>
    </location>
</feature>
<evidence type="ECO:0000256" key="4">
    <source>
        <dbReference type="ARBA" id="ARBA00022989"/>
    </source>
</evidence>
<feature type="transmembrane region" description="Helical" evidence="6">
    <location>
        <begin position="321"/>
        <end position="345"/>
    </location>
</feature>
<gene>
    <name evidence="8" type="ORF">SAMN02983006_01589</name>
</gene>
<dbReference type="GO" id="GO:0140359">
    <property type="term" value="F:ABC-type transporter activity"/>
    <property type="evidence" value="ECO:0007669"/>
    <property type="project" value="InterPro"/>
</dbReference>
<dbReference type="EMBL" id="FOTI01000020">
    <property type="protein sequence ID" value="SFL60948.1"/>
    <property type="molecule type" value="Genomic_DNA"/>
</dbReference>
<dbReference type="RefSeq" id="WP_089861696.1">
    <property type="nucleotide sequence ID" value="NZ_FOTI01000020.1"/>
</dbReference>
<feature type="transmembrane region" description="Helical" evidence="6">
    <location>
        <begin position="163"/>
        <end position="185"/>
    </location>
</feature>
<dbReference type="PANTHER" id="PTHR30294:SF29">
    <property type="entry name" value="MULTIDRUG ABC TRANSPORTER PERMEASE YBHS-RELATED"/>
    <property type="match status" value="1"/>
</dbReference>
<organism evidence="8 9">
    <name type="scientific">Halanaerobium salsuginis</name>
    <dbReference type="NCBI Taxonomy" id="29563"/>
    <lineage>
        <taxon>Bacteria</taxon>
        <taxon>Bacillati</taxon>
        <taxon>Bacillota</taxon>
        <taxon>Clostridia</taxon>
        <taxon>Halanaerobiales</taxon>
        <taxon>Halanaerobiaceae</taxon>
        <taxon>Halanaerobium</taxon>
    </lineage>
</organism>
<feature type="transmembrane region" description="Helical" evidence="6">
    <location>
        <begin position="27"/>
        <end position="45"/>
    </location>
</feature>
<dbReference type="STRING" id="29563.SAMN02983006_01589"/>
<proteinExistence type="predicted"/>
<dbReference type="Pfam" id="PF12698">
    <property type="entry name" value="ABC2_membrane_3"/>
    <property type="match status" value="1"/>
</dbReference>
<evidence type="ECO:0000256" key="3">
    <source>
        <dbReference type="ARBA" id="ARBA00022692"/>
    </source>
</evidence>
<keyword evidence="5 6" id="KW-0472">Membrane</keyword>
<dbReference type="InterPro" id="IPR013525">
    <property type="entry name" value="ABC2_TM"/>
</dbReference>
<evidence type="ECO:0000256" key="2">
    <source>
        <dbReference type="ARBA" id="ARBA00022475"/>
    </source>
</evidence>
<feature type="domain" description="ABC-2 type transporter transmembrane" evidence="7">
    <location>
        <begin position="29"/>
        <end position="342"/>
    </location>
</feature>